<dbReference type="Proteomes" id="UP000430345">
    <property type="component" value="Unassembled WGS sequence"/>
</dbReference>
<protein>
    <submittedName>
        <fullName evidence="5">LacI family DNA-binding transcriptional regulator</fullName>
    </submittedName>
</protein>
<dbReference type="RefSeq" id="WP_152888212.1">
    <property type="nucleotide sequence ID" value="NZ_WHJC01000035.1"/>
</dbReference>
<proteinExistence type="predicted"/>
<dbReference type="Pfam" id="PF13377">
    <property type="entry name" value="Peripla_BP_3"/>
    <property type="match status" value="1"/>
</dbReference>
<dbReference type="PANTHER" id="PTHR30146">
    <property type="entry name" value="LACI-RELATED TRANSCRIPTIONAL REPRESSOR"/>
    <property type="match status" value="1"/>
</dbReference>
<dbReference type="PANTHER" id="PTHR30146:SF149">
    <property type="entry name" value="HTH-TYPE TRANSCRIPTIONAL REGULATOR EBGR"/>
    <property type="match status" value="1"/>
</dbReference>
<accession>A0A6I1MKT1</accession>
<dbReference type="PRINTS" id="PR00036">
    <property type="entry name" value="HTHLACI"/>
</dbReference>
<comment type="caution">
    <text evidence="5">The sequence shown here is derived from an EMBL/GenBank/DDBJ whole genome shotgun (WGS) entry which is preliminary data.</text>
</comment>
<dbReference type="GO" id="GO:0003700">
    <property type="term" value="F:DNA-binding transcription factor activity"/>
    <property type="evidence" value="ECO:0007669"/>
    <property type="project" value="TreeGrafter"/>
</dbReference>
<keyword evidence="2 5" id="KW-0238">DNA-binding</keyword>
<name>A0A6I1MKT1_9CLOT</name>
<dbReference type="InterPro" id="IPR046335">
    <property type="entry name" value="LacI/GalR-like_sensor"/>
</dbReference>
<keyword evidence="6" id="KW-1185">Reference proteome</keyword>
<dbReference type="SUPFAM" id="SSF53822">
    <property type="entry name" value="Periplasmic binding protein-like I"/>
    <property type="match status" value="1"/>
</dbReference>
<evidence type="ECO:0000313" key="5">
    <source>
        <dbReference type="EMBL" id="MPQ43048.1"/>
    </source>
</evidence>
<dbReference type="InterPro" id="IPR028082">
    <property type="entry name" value="Peripla_BP_I"/>
</dbReference>
<dbReference type="PROSITE" id="PS50932">
    <property type="entry name" value="HTH_LACI_2"/>
    <property type="match status" value="1"/>
</dbReference>
<feature type="domain" description="HTH lacI-type" evidence="4">
    <location>
        <begin position="2"/>
        <end position="58"/>
    </location>
</feature>
<sequence>MATIKDIAIKAGVSIATVSRVLNLDDTLNVSETTRKKVLEVAEELNYVTIKERKSKIRTYTLGIIYWYTELQELNDPYFLSIRMSVEKRCNDLAINFKSIDFQRVLKGVAKDYNDLDGILAIGIFSETDIEKMKELTNNIIFVDSSPNEWKYDSIVVDFKSGVINALNYLCKLGHRNIGYIGGVSMPHNGILSNKNIDYREKTYIEYMCAIENYHKEWIFKGRFLPQYGYELMKEALKLKNFPTAFFIASDPMAIGAYKALFEEGYNVPKDVSIIAFDDIYTAQFLTPPLTTIKVFTDFMGQTAVDTLIEKIKTNRNMCKKIVLPIKLIERKSCEKLHNLL</sequence>
<dbReference type="SMART" id="SM00354">
    <property type="entry name" value="HTH_LACI"/>
    <property type="match status" value="1"/>
</dbReference>
<evidence type="ECO:0000256" key="2">
    <source>
        <dbReference type="ARBA" id="ARBA00023125"/>
    </source>
</evidence>
<evidence type="ECO:0000313" key="6">
    <source>
        <dbReference type="Proteomes" id="UP000430345"/>
    </source>
</evidence>
<dbReference type="InterPro" id="IPR010982">
    <property type="entry name" value="Lambda_DNA-bd_dom_sf"/>
</dbReference>
<evidence type="ECO:0000256" key="1">
    <source>
        <dbReference type="ARBA" id="ARBA00023015"/>
    </source>
</evidence>
<evidence type="ECO:0000259" key="4">
    <source>
        <dbReference type="PROSITE" id="PS50932"/>
    </source>
</evidence>
<dbReference type="GO" id="GO:0000976">
    <property type="term" value="F:transcription cis-regulatory region binding"/>
    <property type="evidence" value="ECO:0007669"/>
    <property type="project" value="TreeGrafter"/>
</dbReference>
<dbReference type="AlphaFoldDB" id="A0A6I1MKT1"/>
<evidence type="ECO:0000256" key="3">
    <source>
        <dbReference type="ARBA" id="ARBA00023163"/>
    </source>
</evidence>
<dbReference type="Gene3D" id="3.40.50.2300">
    <property type="match status" value="2"/>
</dbReference>
<dbReference type="PROSITE" id="PS00356">
    <property type="entry name" value="HTH_LACI_1"/>
    <property type="match status" value="1"/>
</dbReference>
<dbReference type="Pfam" id="PF00356">
    <property type="entry name" value="LacI"/>
    <property type="match status" value="1"/>
</dbReference>
<dbReference type="InterPro" id="IPR000843">
    <property type="entry name" value="HTH_LacI"/>
</dbReference>
<dbReference type="OrthoDB" id="43195at2"/>
<organism evidence="5 6">
    <name type="scientific">Clostridium tarantellae</name>
    <dbReference type="NCBI Taxonomy" id="39493"/>
    <lineage>
        <taxon>Bacteria</taxon>
        <taxon>Bacillati</taxon>
        <taxon>Bacillota</taxon>
        <taxon>Clostridia</taxon>
        <taxon>Eubacteriales</taxon>
        <taxon>Clostridiaceae</taxon>
        <taxon>Clostridium</taxon>
    </lineage>
</organism>
<dbReference type="SUPFAM" id="SSF47413">
    <property type="entry name" value="lambda repressor-like DNA-binding domains"/>
    <property type="match status" value="1"/>
</dbReference>
<keyword evidence="3" id="KW-0804">Transcription</keyword>
<keyword evidence="1" id="KW-0805">Transcription regulation</keyword>
<dbReference type="CDD" id="cd01392">
    <property type="entry name" value="HTH_LacI"/>
    <property type="match status" value="1"/>
</dbReference>
<dbReference type="EMBL" id="WHJC01000035">
    <property type="protein sequence ID" value="MPQ43048.1"/>
    <property type="molecule type" value="Genomic_DNA"/>
</dbReference>
<reference evidence="5 6" key="1">
    <citation type="submission" date="2019-10" db="EMBL/GenBank/DDBJ databases">
        <title>The Genome Sequence of Clostridium tarantellae Isolated from Fish Brain.</title>
        <authorList>
            <person name="Bano L."/>
            <person name="Kiel M."/>
            <person name="Sales G."/>
            <person name="Doxey A.C."/>
            <person name="Mansfield M.J."/>
            <person name="Schiavone M."/>
            <person name="Rossetto O."/>
            <person name="Pirazzini M."/>
            <person name="Dobrindt U."/>
            <person name="Montecucco C."/>
        </authorList>
    </citation>
    <scope>NUCLEOTIDE SEQUENCE [LARGE SCALE GENOMIC DNA]</scope>
    <source>
        <strain evidence="5 6">DSM 3997</strain>
    </source>
</reference>
<gene>
    <name evidence="5" type="ORF">GBZ86_04650</name>
</gene>
<dbReference type="CDD" id="cd01544">
    <property type="entry name" value="PBP1_GalR"/>
    <property type="match status" value="1"/>
</dbReference>
<dbReference type="Gene3D" id="1.10.260.40">
    <property type="entry name" value="lambda repressor-like DNA-binding domains"/>
    <property type="match status" value="1"/>
</dbReference>